<reference evidence="3" key="1">
    <citation type="journal article" date="2015" name="Nature">
        <title>Complex archaea that bridge the gap between prokaryotes and eukaryotes.</title>
        <authorList>
            <person name="Spang A."/>
            <person name="Saw J.H."/>
            <person name="Jorgensen S.L."/>
            <person name="Zaremba-Niedzwiedzka K."/>
            <person name="Martijn J."/>
            <person name="Lind A.E."/>
            <person name="van Eijk R."/>
            <person name="Schleper C."/>
            <person name="Guy L."/>
            <person name="Ettema T.J."/>
        </authorList>
    </citation>
    <scope>NUCLEOTIDE SEQUENCE</scope>
</reference>
<evidence type="ECO:0000313" key="1">
    <source>
        <dbReference type="EMBL" id="KKK72305.1"/>
    </source>
</evidence>
<protein>
    <submittedName>
        <fullName evidence="3">Uncharacterized protein</fullName>
    </submittedName>
</protein>
<name>A0A0F9NNK3_9ZZZZ</name>
<gene>
    <name evidence="3" type="ORF">LCGC14_1238940</name>
    <name evidence="2" type="ORF">LCGC14_1262240</name>
    <name evidence="1" type="ORF">LCGC14_2905220</name>
</gene>
<sequence>MVKCPNCNSDDVGIIFKFEDDDELFIFVKAIRMLNINVFDTEELKGKANKMLNDVEDFYEQHKRGYLNNDDT</sequence>
<evidence type="ECO:0000313" key="3">
    <source>
        <dbReference type="EMBL" id="KKM90390.1"/>
    </source>
</evidence>
<organism evidence="3">
    <name type="scientific">marine sediment metagenome</name>
    <dbReference type="NCBI Taxonomy" id="412755"/>
    <lineage>
        <taxon>unclassified sequences</taxon>
        <taxon>metagenomes</taxon>
        <taxon>ecological metagenomes</taxon>
    </lineage>
</organism>
<proteinExistence type="predicted"/>
<dbReference type="EMBL" id="LAZR01007009">
    <property type="protein sequence ID" value="KKM88094.1"/>
    <property type="molecule type" value="Genomic_DNA"/>
</dbReference>
<comment type="caution">
    <text evidence="3">The sequence shown here is derived from an EMBL/GenBank/DDBJ whole genome shotgun (WGS) entry which is preliminary data.</text>
</comment>
<dbReference type="EMBL" id="LAZR01006677">
    <property type="protein sequence ID" value="KKM90390.1"/>
    <property type="molecule type" value="Genomic_DNA"/>
</dbReference>
<dbReference type="EMBL" id="LAZR01057316">
    <property type="protein sequence ID" value="KKK72305.1"/>
    <property type="molecule type" value="Genomic_DNA"/>
</dbReference>
<evidence type="ECO:0000313" key="2">
    <source>
        <dbReference type="EMBL" id="KKM88094.1"/>
    </source>
</evidence>
<accession>A0A0F9NNK3</accession>
<dbReference type="AlphaFoldDB" id="A0A0F9NNK3"/>